<dbReference type="Pfam" id="PF11964">
    <property type="entry name" value="SpoIIAA-like"/>
    <property type="match status" value="1"/>
</dbReference>
<dbReference type="eggNOG" id="ENOG5032RKG">
    <property type="taxonomic scope" value="Bacteria"/>
</dbReference>
<evidence type="ECO:0008006" key="3">
    <source>
        <dbReference type="Google" id="ProtNLM"/>
    </source>
</evidence>
<dbReference type="EMBL" id="AWFB01000089">
    <property type="protein sequence ID" value="RAN30453.1"/>
    <property type="molecule type" value="Genomic_DNA"/>
</dbReference>
<keyword evidence="2" id="KW-1185">Reference proteome</keyword>
<comment type="caution">
    <text evidence="1">The sequence shown here is derived from an EMBL/GenBank/DDBJ whole genome shotgun (WGS) entry which is preliminary data.</text>
</comment>
<dbReference type="Proteomes" id="UP000249123">
    <property type="component" value="Unassembled WGS sequence"/>
</dbReference>
<proteinExistence type="predicted"/>
<evidence type="ECO:0000313" key="1">
    <source>
        <dbReference type="EMBL" id="RAN30453.1"/>
    </source>
</evidence>
<dbReference type="AlphaFoldDB" id="A0A062TNL9"/>
<organism evidence="1 2">
    <name type="scientific">Hyphomonas pacifica</name>
    <dbReference type="NCBI Taxonomy" id="1280941"/>
    <lineage>
        <taxon>Bacteria</taxon>
        <taxon>Pseudomonadati</taxon>
        <taxon>Pseudomonadota</taxon>
        <taxon>Alphaproteobacteria</taxon>
        <taxon>Hyphomonadales</taxon>
        <taxon>Hyphomonadaceae</taxon>
        <taxon>Hyphomonas</taxon>
    </lineage>
</organism>
<gene>
    <name evidence="1" type="ORF">HY3_06455</name>
</gene>
<accession>A0A328K000</accession>
<dbReference type="InterPro" id="IPR021866">
    <property type="entry name" value="SpoIIAA-like"/>
</dbReference>
<sequence>MPYTIQAENTDLFSIDAQGELNPENIPEAVDQIMEQTSEEDPGSLLVRLQHMDLGTLHNVASSWSRTAEFFALQKRFNKVAVLTDQPWVRQSAKMQAVALPDTQLKVFDLADEADARVWLEKQPAPAAEPELA</sequence>
<accession>A0A062TNL9</accession>
<dbReference type="SUPFAM" id="SSF52091">
    <property type="entry name" value="SpoIIaa-like"/>
    <property type="match status" value="1"/>
</dbReference>
<dbReference type="OrthoDB" id="7619266at2"/>
<name>A0A062TNL9_9PROT</name>
<reference evidence="1 2" key="1">
    <citation type="submission" date="2013-04" db="EMBL/GenBank/DDBJ databases">
        <title>Hyphomonas sp. T24B3 Genome Sequencing.</title>
        <authorList>
            <person name="Lai Q."/>
            <person name="Shao Z."/>
        </authorList>
    </citation>
    <scope>NUCLEOTIDE SEQUENCE [LARGE SCALE GENOMIC DNA]</scope>
    <source>
        <strain evidence="1 2">T24B3</strain>
    </source>
</reference>
<dbReference type="Gene3D" id="3.40.50.10600">
    <property type="entry name" value="SpoIIaa-like domains"/>
    <property type="match status" value="1"/>
</dbReference>
<evidence type="ECO:0000313" key="2">
    <source>
        <dbReference type="Proteomes" id="UP000249123"/>
    </source>
</evidence>
<protein>
    <recommendedName>
        <fullName evidence="3">STAS/SEC14 domain-containing protein</fullName>
    </recommendedName>
</protein>
<dbReference type="InterPro" id="IPR036513">
    <property type="entry name" value="STAS_dom_sf"/>
</dbReference>
<dbReference type="RefSeq" id="WP_051595097.1">
    <property type="nucleotide sequence ID" value="NZ_AWFA01000067.1"/>
</dbReference>
<dbReference type="InterPro" id="IPR038396">
    <property type="entry name" value="SpoIIAA-like_sf"/>
</dbReference>